<name>A0AAV2Q7T4_MEGNR</name>
<dbReference type="PANTHER" id="PTHR10704">
    <property type="entry name" value="CARBOHYDRATE SULFOTRANSFERASE"/>
    <property type="match status" value="1"/>
</dbReference>
<feature type="non-terminal residue" evidence="1">
    <location>
        <position position="112"/>
    </location>
</feature>
<dbReference type="InterPro" id="IPR051135">
    <property type="entry name" value="Gal/GlcNAc/GalNAc_ST"/>
</dbReference>
<evidence type="ECO:0000313" key="1">
    <source>
        <dbReference type="EMBL" id="CAL4070525.1"/>
    </source>
</evidence>
<dbReference type="EMBL" id="CAXKWB010003823">
    <property type="protein sequence ID" value="CAL4070525.1"/>
    <property type="molecule type" value="Genomic_DNA"/>
</dbReference>
<dbReference type="GO" id="GO:0006044">
    <property type="term" value="P:N-acetylglucosamine metabolic process"/>
    <property type="evidence" value="ECO:0007669"/>
    <property type="project" value="TreeGrafter"/>
</dbReference>
<evidence type="ECO:0008006" key="3">
    <source>
        <dbReference type="Google" id="ProtNLM"/>
    </source>
</evidence>
<gene>
    <name evidence="1" type="ORF">MNOR_LOCUS8290</name>
</gene>
<sequence length="112" mass="12674">EFVKINKTLKEASGILEYIFWSNRMVDDLSGTEMNPDVTQVVCRASTVHVVKETALGLRNALLLLQDDSLNVKILHLVRDPRGILASRQAVPDDTGGPDYIHPDYWVQWENI</sequence>
<dbReference type="GO" id="GO:0006790">
    <property type="term" value="P:sulfur compound metabolic process"/>
    <property type="evidence" value="ECO:0007669"/>
    <property type="project" value="TreeGrafter"/>
</dbReference>
<dbReference type="GO" id="GO:0001517">
    <property type="term" value="F:N-acetylglucosamine 6-O-sulfotransferase activity"/>
    <property type="evidence" value="ECO:0007669"/>
    <property type="project" value="TreeGrafter"/>
</dbReference>
<comment type="caution">
    <text evidence="1">The sequence shown here is derived from an EMBL/GenBank/DDBJ whole genome shotgun (WGS) entry which is preliminary data.</text>
</comment>
<dbReference type="AlphaFoldDB" id="A0AAV2Q7T4"/>
<proteinExistence type="predicted"/>
<keyword evidence="2" id="KW-1185">Reference proteome</keyword>
<dbReference type="PANTHER" id="PTHR10704:SF44">
    <property type="entry name" value="LD35051P-RELATED"/>
    <property type="match status" value="1"/>
</dbReference>
<feature type="non-terminal residue" evidence="1">
    <location>
        <position position="1"/>
    </location>
</feature>
<organism evidence="1 2">
    <name type="scientific">Meganyctiphanes norvegica</name>
    <name type="common">Northern krill</name>
    <name type="synonym">Thysanopoda norvegica</name>
    <dbReference type="NCBI Taxonomy" id="48144"/>
    <lineage>
        <taxon>Eukaryota</taxon>
        <taxon>Metazoa</taxon>
        <taxon>Ecdysozoa</taxon>
        <taxon>Arthropoda</taxon>
        <taxon>Crustacea</taxon>
        <taxon>Multicrustacea</taxon>
        <taxon>Malacostraca</taxon>
        <taxon>Eumalacostraca</taxon>
        <taxon>Eucarida</taxon>
        <taxon>Euphausiacea</taxon>
        <taxon>Euphausiidae</taxon>
        <taxon>Meganyctiphanes</taxon>
    </lineage>
</organism>
<evidence type="ECO:0000313" key="2">
    <source>
        <dbReference type="Proteomes" id="UP001497623"/>
    </source>
</evidence>
<dbReference type="Proteomes" id="UP001497623">
    <property type="component" value="Unassembled WGS sequence"/>
</dbReference>
<protein>
    <recommendedName>
        <fullName evidence="3">Protein-tyrosine sulfotransferase</fullName>
    </recommendedName>
</protein>
<reference evidence="1 2" key="1">
    <citation type="submission" date="2024-05" db="EMBL/GenBank/DDBJ databases">
        <authorList>
            <person name="Wallberg A."/>
        </authorList>
    </citation>
    <scope>NUCLEOTIDE SEQUENCE [LARGE SCALE GENOMIC DNA]</scope>
</reference>
<accession>A0AAV2Q7T4</accession>